<dbReference type="Gene3D" id="2.160.20.80">
    <property type="entry name" value="E3 ubiquitin-protein ligase SopA"/>
    <property type="match status" value="2"/>
</dbReference>
<keyword evidence="2" id="KW-1133">Transmembrane helix</keyword>
<dbReference type="PANTHER" id="PTHR14136">
    <property type="entry name" value="BTB_POZ DOMAIN-CONTAINING PROTEIN KCTD9"/>
    <property type="match status" value="1"/>
</dbReference>
<dbReference type="InterPro" id="IPR051082">
    <property type="entry name" value="Pentapeptide-BTB/POZ_domain"/>
</dbReference>
<evidence type="ECO:0000256" key="2">
    <source>
        <dbReference type="SAM" id="Phobius"/>
    </source>
</evidence>
<feature type="transmembrane region" description="Helical" evidence="2">
    <location>
        <begin position="6"/>
        <end position="27"/>
    </location>
</feature>
<accession>A0A926WNN0</accession>
<evidence type="ECO:0000313" key="4">
    <source>
        <dbReference type="Proteomes" id="UP000662185"/>
    </source>
</evidence>
<evidence type="ECO:0000256" key="1">
    <source>
        <dbReference type="SAM" id="Coils"/>
    </source>
</evidence>
<gene>
    <name evidence="3" type="ORF">H6G06_24095</name>
</gene>
<sequence>MKINFGIIKLFKFIGISTLVSLLLFIAGDYISRQRYYDELIDKFLTSMELYLIQDKLYVNYLEMEHIKKEHLNTNDEDKKKEFQQKKAEYEQAKNLARSVTENTLRSLSTNDGICLRIIPCMFTKNPERRQLLLSFLDEAGLGFKNRVDGIMPEEPSESFLEEINLGSLRDTEGLHLEEINLSRAILRRANFKDAKLRGANLTTTELTDARLHYANLSGAYLTKANLKNAYLFQATLKGTHLQRANLIDANLKKVVLDNNTDFKGAVYGCSRPELPCFYSKSESEELKRKLEKQAIEVKPGLDLSDLPLETRQFLDDVFKSSIDDKTSCASIHKDKTRCALYDTDLSEVNLTGAKLVNADLRKTNFTKANLTDADLTGADLTGADLTGANLKDAILTRTNLKDAKGATAAIKQVKLCKTTLPNGKISGCQKNDS</sequence>
<keyword evidence="4" id="KW-1185">Reference proteome</keyword>
<reference evidence="4" key="1">
    <citation type="journal article" date="2020" name="ISME J.">
        <title>Comparative genomics reveals insights into cyanobacterial evolution and habitat adaptation.</title>
        <authorList>
            <person name="Chen M.Y."/>
            <person name="Teng W.K."/>
            <person name="Zhao L."/>
            <person name="Hu C.X."/>
            <person name="Zhou Y.K."/>
            <person name="Han B.P."/>
            <person name="Song L.R."/>
            <person name="Shu W.S."/>
        </authorList>
    </citation>
    <scope>NUCLEOTIDE SEQUENCE [LARGE SCALE GENOMIC DNA]</scope>
    <source>
        <strain evidence="4">FACHB-251</strain>
    </source>
</reference>
<dbReference type="PANTHER" id="PTHR14136:SF17">
    <property type="entry name" value="BTB_POZ DOMAIN-CONTAINING PROTEIN KCTD9"/>
    <property type="match status" value="1"/>
</dbReference>
<organism evidence="3 4">
    <name type="scientific">Anabaena sphaerica FACHB-251</name>
    <dbReference type="NCBI Taxonomy" id="2692883"/>
    <lineage>
        <taxon>Bacteria</taxon>
        <taxon>Bacillati</taxon>
        <taxon>Cyanobacteriota</taxon>
        <taxon>Cyanophyceae</taxon>
        <taxon>Nostocales</taxon>
        <taxon>Nostocaceae</taxon>
        <taxon>Anabaena</taxon>
    </lineage>
</organism>
<protein>
    <submittedName>
        <fullName evidence="3">Pentapeptide repeat-containing protein</fullName>
    </submittedName>
</protein>
<dbReference type="Proteomes" id="UP000662185">
    <property type="component" value="Unassembled WGS sequence"/>
</dbReference>
<keyword evidence="1" id="KW-0175">Coiled coil</keyword>
<dbReference type="AlphaFoldDB" id="A0A926WNN0"/>
<keyword evidence="2" id="KW-0472">Membrane</keyword>
<name>A0A926WNN0_9NOST</name>
<dbReference type="Pfam" id="PF00805">
    <property type="entry name" value="Pentapeptide"/>
    <property type="match status" value="4"/>
</dbReference>
<proteinExistence type="predicted"/>
<keyword evidence="2" id="KW-0812">Transmembrane</keyword>
<dbReference type="InterPro" id="IPR001646">
    <property type="entry name" value="5peptide_repeat"/>
</dbReference>
<dbReference type="SUPFAM" id="SSF141571">
    <property type="entry name" value="Pentapeptide repeat-like"/>
    <property type="match status" value="2"/>
</dbReference>
<feature type="coiled-coil region" evidence="1">
    <location>
        <begin position="73"/>
        <end position="103"/>
    </location>
</feature>
<comment type="caution">
    <text evidence="3">The sequence shown here is derived from an EMBL/GenBank/DDBJ whole genome shotgun (WGS) entry which is preliminary data.</text>
</comment>
<evidence type="ECO:0000313" key="3">
    <source>
        <dbReference type="EMBL" id="MBD2296473.1"/>
    </source>
</evidence>
<dbReference type="EMBL" id="JACJQU010000024">
    <property type="protein sequence ID" value="MBD2296473.1"/>
    <property type="molecule type" value="Genomic_DNA"/>
</dbReference>
<dbReference type="RefSeq" id="WP_190564594.1">
    <property type="nucleotide sequence ID" value="NZ_JACJQU010000024.1"/>
</dbReference>